<sequence>MMMDFELSEEQKMFRDQIRNFAETEIAPLVDEAEEKEVTPLQLFPMMGKLGYLGITYSEKYGGAEVDKITECILIEELNKVCAGIAGVVSTTHSGLGTRAINDYGTEEQKQRFLVPAIKGEKIAAFALTEADAGSDAIALRTRAVKDGDDYIINGSKMFISNGTFCDFVPVACYTTDPKEVKKRGQGISLIVVEKGMPGFSATKLKKSGNRSHETAQLYFEDVRVPKENLIGEEGKGLAQILTTLKSGRISYGARATGMAQAAYDLAFKYAHEREQFGKQIAKFQINTVKLVDMAMHIDIMRTMTYRAAWMYSQGMNCMKEACMLKIYATEKVQQLMLLALDLHGGYGYMREYAIERLWRDAKMLNLTEGTTPINYMAAARELGI</sequence>
<dbReference type="InterPro" id="IPR006091">
    <property type="entry name" value="Acyl-CoA_Oxase/DH_mid-dom"/>
</dbReference>
<dbReference type="Pfam" id="PF02771">
    <property type="entry name" value="Acyl-CoA_dh_N"/>
    <property type="match status" value="1"/>
</dbReference>
<feature type="domain" description="Acyl-CoA dehydrogenase/oxidase C-terminal" evidence="9">
    <location>
        <begin position="235"/>
        <end position="383"/>
    </location>
</feature>
<evidence type="ECO:0000256" key="1">
    <source>
        <dbReference type="ARBA" id="ARBA00001974"/>
    </source>
</evidence>
<comment type="pathway">
    <text evidence="2">Amino-acid degradation; L-valine degradation.</text>
</comment>
<dbReference type="InterPro" id="IPR009100">
    <property type="entry name" value="AcylCoA_DH/oxidase_NM_dom_sf"/>
</dbReference>
<feature type="non-terminal residue" evidence="12">
    <location>
        <position position="385"/>
    </location>
</feature>
<dbReference type="AlphaFoldDB" id="D2XBL3"/>
<evidence type="ECO:0000256" key="6">
    <source>
        <dbReference type="ARBA" id="ARBA00022827"/>
    </source>
</evidence>
<dbReference type="SUPFAM" id="SSF47203">
    <property type="entry name" value="Acyl-CoA dehydrogenase C-terminal domain-like"/>
    <property type="match status" value="1"/>
</dbReference>
<dbReference type="GO" id="GO:0050660">
    <property type="term" value="F:flavin adenine dinucleotide binding"/>
    <property type="evidence" value="ECO:0007669"/>
    <property type="project" value="InterPro"/>
</dbReference>
<keyword evidence="6 8" id="KW-0274">FAD</keyword>
<evidence type="ECO:0000313" key="12">
    <source>
        <dbReference type="EMBL" id="ADB04332.1"/>
    </source>
</evidence>
<dbReference type="PANTHER" id="PTHR43884:SF12">
    <property type="entry name" value="ISOVALERYL-COA DEHYDROGENASE, MITOCHONDRIAL-RELATED"/>
    <property type="match status" value="1"/>
</dbReference>
<evidence type="ECO:0000256" key="2">
    <source>
        <dbReference type="ARBA" id="ARBA00005109"/>
    </source>
</evidence>
<dbReference type="Gene3D" id="1.10.540.10">
    <property type="entry name" value="Acyl-CoA dehydrogenase/oxidase, N-terminal domain"/>
    <property type="match status" value="1"/>
</dbReference>
<evidence type="ECO:0000256" key="8">
    <source>
        <dbReference type="RuleBase" id="RU362125"/>
    </source>
</evidence>
<organism evidence="12">
    <name type="scientific">bacterium enrichment culture clone N47</name>
    <dbReference type="NCBI Taxonomy" id="700510"/>
    <lineage>
        <taxon>Bacteria</taxon>
        <taxon>environmental samples</taxon>
    </lineage>
</organism>
<accession>D2XBL3</accession>
<dbReference type="Gene3D" id="2.40.110.10">
    <property type="entry name" value="Butyryl-CoA Dehydrogenase, subunit A, domain 2"/>
    <property type="match status" value="1"/>
</dbReference>
<protein>
    <submittedName>
        <fullName evidence="12">Putative butyryl-CoA dehydrogenase</fullName>
    </submittedName>
</protein>
<dbReference type="FunFam" id="2.40.110.10:FF:000001">
    <property type="entry name" value="Acyl-CoA dehydrogenase, mitochondrial"/>
    <property type="match status" value="1"/>
</dbReference>
<dbReference type="EMBL" id="GU080135">
    <property type="protein sequence ID" value="ADB04332.1"/>
    <property type="molecule type" value="Genomic_DNA"/>
</dbReference>
<dbReference type="InterPro" id="IPR037069">
    <property type="entry name" value="AcylCoA_DH/ox_N_sf"/>
</dbReference>
<evidence type="ECO:0000259" key="9">
    <source>
        <dbReference type="Pfam" id="PF00441"/>
    </source>
</evidence>
<comment type="similarity">
    <text evidence="3 8">Belongs to the acyl-CoA dehydrogenase family.</text>
</comment>
<proteinExistence type="inferred from homology"/>
<dbReference type="InterPro" id="IPR006089">
    <property type="entry name" value="Acyl-CoA_DH_CS"/>
</dbReference>
<evidence type="ECO:0000256" key="5">
    <source>
        <dbReference type="ARBA" id="ARBA00022630"/>
    </source>
</evidence>
<dbReference type="Pfam" id="PF02770">
    <property type="entry name" value="Acyl-CoA_dh_M"/>
    <property type="match status" value="1"/>
</dbReference>
<dbReference type="Gene3D" id="1.20.140.10">
    <property type="entry name" value="Butyryl-CoA Dehydrogenase, subunit A, domain 3"/>
    <property type="match status" value="1"/>
</dbReference>
<evidence type="ECO:0000256" key="7">
    <source>
        <dbReference type="ARBA" id="ARBA00023002"/>
    </source>
</evidence>
<keyword evidence="4" id="KW-0101">Branched-chain amino acid catabolism</keyword>
<evidence type="ECO:0000256" key="4">
    <source>
        <dbReference type="ARBA" id="ARBA00022456"/>
    </source>
</evidence>
<feature type="domain" description="Acyl-CoA oxidase/dehydrogenase middle" evidence="10">
    <location>
        <begin position="125"/>
        <end position="223"/>
    </location>
</feature>
<dbReference type="InterPro" id="IPR036250">
    <property type="entry name" value="AcylCo_DH-like_C"/>
</dbReference>
<reference evidence="12" key="1">
    <citation type="journal article" date="2010" name="J. Bacteriol.">
        <title>Combined genomic and proteomic approaches identify gene clusters involved in anaerobic 2-methylnaphthalene degradation in the sulfate-reducing enrichment culture N47.</title>
        <authorList>
            <person name="Selesi D."/>
            <person name="Jehmlich N."/>
            <person name="von Bergen M."/>
            <person name="Schmidt F."/>
            <person name="Rattei T."/>
            <person name="Tischler P."/>
            <person name="Lueders T."/>
            <person name="Meckenstock R.U."/>
        </authorList>
    </citation>
    <scope>NUCLEOTIDE SEQUENCE</scope>
</reference>
<dbReference type="FunFam" id="1.10.540.10:FF:000002">
    <property type="entry name" value="Acyl-CoA dehydrogenase FadE19"/>
    <property type="match status" value="1"/>
</dbReference>
<dbReference type="GO" id="GO:0009083">
    <property type="term" value="P:branched-chain amino acid catabolic process"/>
    <property type="evidence" value="ECO:0007669"/>
    <property type="project" value="UniProtKB-KW"/>
</dbReference>
<dbReference type="PROSITE" id="PS00072">
    <property type="entry name" value="ACYL_COA_DH_1"/>
    <property type="match status" value="1"/>
</dbReference>
<dbReference type="SUPFAM" id="SSF56645">
    <property type="entry name" value="Acyl-CoA dehydrogenase NM domain-like"/>
    <property type="match status" value="1"/>
</dbReference>
<keyword evidence="5 8" id="KW-0285">Flavoprotein</keyword>
<evidence type="ECO:0000259" key="10">
    <source>
        <dbReference type="Pfam" id="PF02770"/>
    </source>
</evidence>
<comment type="cofactor">
    <cofactor evidence="1 8">
        <name>FAD</name>
        <dbReference type="ChEBI" id="CHEBI:57692"/>
    </cofactor>
</comment>
<dbReference type="PROSITE" id="PS00073">
    <property type="entry name" value="ACYL_COA_DH_2"/>
    <property type="match status" value="1"/>
</dbReference>
<dbReference type="InterPro" id="IPR046373">
    <property type="entry name" value="Acyl-CoA_Oxase/DH_mid-dom_sf"/>
</dbReference>
<dbReference type="FunFam" id="1.20.140.10:FF:000001">
    <property type="entry name" value="Acyl-CoA dehydrogenase"/>
    <property type="match status" value="1"/>
</dbReference>
<evidence type="ECO:0000256" key="3">
    <source>
        <dbReference type="ARBA" id="ARBA00009347"/>
    </source>
</evidence>
<dbReference type="InterPro" id="IPR009075">
    <property type="entry name" value="AcylCo_DH/oxidase_C"/>
</dbReference>
<keyword evidence="7 8" id="KW-0560">Oxidoreductase</keyword>
<dbReference type="GO" id="GO:0003995">
    <property type="term" value="F:acyl-CoA dehydrogenase activity"/>
    <property type="evidence" value="ECO:0007669"/>
    <property type="project" value="InterPro"/>
</dbReference>
<dbReference type="Pfam" id="PF00441">
    <property type="entry name" value="Acyl-CoA_dh_1"/>
    <property type="match status" value="1"/>
</dbReference>
<feature type="domain" description="Acyl-CoA dehydrogenase/oxidase N-terminal" evidence="11">
    <location>
        <begin position="8"/>
        <end position="121"/>
    </location>
</feature>
<evidence type="ECO:0000259" key="11">
    <source>
        <dbReference type="Pfam" id="PF02771"/>
    </source>
</evidence>
<dbReference type="PANTHER" id="PTHR43884">
    <property type="entry name" value="ACYL-COA DEHYDROGENASE"/>
    <property type="match status" value="1"/>
</dbReference>
<dbReference type="InterPro" id="IPR013786">
    <property type="entry name" value="AcylCoA_DH/ox_N"/>
</dbReference>
<name>D2XBL3_9BACT</name>